<dbReference type="STRING" id="585531.HMPREF0063_11973"/>
<evidence type="ECO:0000313" key="4">
    <source>
        <dbReference type="Proteomes" id="UP000003111"/>
    </source>
</evidence>
<accession>E2SE37</accession>
<dbReference type="eggNOG" id="ENOG503368P">
    <property type="taxonomic scope" value="Bacteria"/>
</dbReference>
<feature type="transmembrane region" description="Helical" evidence="1">
    <location>
        <begin position="21"/>
        <end position="39"/>
    </location>
</feature>
<organism evidence="3 4">
    <name type="scientific">Aeromicrobium marinum DSM 15272</name>
    <dbReference type="NCBI Taxonomy" id="585531"/>
    <lineage>
        <taxon>Bacteria</taxon>
        <taxon>Bacillati</taxon>
        <taxon>Actinomycetota</taxon>
        <taxon>Actinomycetes</taxon>
        <taxon>Propionibacteriales</taxon>
        <taxon>Nocardioidaceae</taxon>
        <taxon>Aeromicrobium</taxon>
    </lineage>
</organism>
<name>E2SE37_9ACTN</name>
<dbReference type="AlphaFoldDB" id="E2SE37"/>
<dbReference type="HOGENOM" id="CLU_1684757_0_0_11"/>
<dbReference type="InterPro" id="IPR057798">
    <property type="entry name" value="PH_YqeB"/>
</dbReference>
<dbReference type="Pfam" id="PF23494">
    <property type="entry name" value="bPH_10"/>
    <property type="match status" value="1"/>
</dbReference>
<sequence length="160" mass="17826">MESSQDHDVLGMSREDRRWTVVLLGAGGAVLLAILPWVLDLLSGVPLVPFREVGNWVSSFDQPWAAAARVGVGLLAGVALALVTIWDEHRIEVHDDTLVLVHGDDRRTLRRDQVLGIHRDGKKVVVDGEGGRVLFARPLEAKRDRVREVFLARGWPWESN</sequence>
<dbReference type="OrthoDB" id="5145029at2"/>
<evidence type="ECO:0000313" key="3">
    <source>
        <dbReference type="EMBL" id="EFQ82764.1"/>
    </source>
</evidence>
<keyword evidence="4" id="KW-1185">Reference proteome</keyword>
<comment type="caution">
    <text evidence="3">The sequence shown here is derived from an EMBL/GenBank/DDBJ whole genome shotgun (WGS) entry which is preliminary data.</text>
</comment>
<dbReference type="RefSeq" id="WP_007077065.1">
    <property type="nucleotide sequence ID" value="NZ_CM001024.1"/>
</dbReference>
<proteinExistence type="predicted"/>
<feature type="transmembrane region" description="Helical" evidence="1">
    <location>
        <begin position="64"/>
        <end position="86"/>
    </location>
</feature>
<evidence type="ECO:0000259" key="2">
    <source>
        <dbReference type="Pfam" id="PF23494"/>
    </source>
</evidence>
<reference evidence="3" key="1">
    <citation type="submission" date="2010-08" db="EMBL/GenBank/DDBJ databases">
        <authorList>
            <person name="Muzny D."/>
            <person name="Qin X."/>
            <person name="Buhay C."/>
            <person name="Dugan-Rocha S."/>
            <person name="Ding Y."/>
            <person name="Chen G."/>
            <person name="Hawes A."/>
            <person name="Holder M."/>
            <person name="Jhangiani S."/>
            <person name="Johnson A."/>
            <person name="Khan Z."/>
            <person name="Li Z."/>
            <person name="Liu W."/>
            <person name="Liu X."/>
            <person name="Perez L."/>
            <person name="Shen H."/>
            <person name="Wang Q."/>
            <person name="Watt J."/>
            <person name="Xi L."/>
            <person name="Xin Y."/>
            <person name="Zhou J."/>
            <person name="Deng J."/>
            <person name="Jiang H."/>
            <person name="Liu Y."/>
            <person name="Qu J."/>
            <person name="Song X.-Z."/>
            <person name="Zhang L."/>
            <person name="Villasana D."/>
            <person name="Johnson A."/>
            <person name="Liu J."/>
            <person name="Liyanage D."/>
            <person name="Lorensuhewa L."/>
            <person name="Robinson T."/>
            <person name="Song A."/>
            <person name="Song B.-B."/>
            <person name="Dinh H."/>
            <person name="Thornton R."/>
            <person name="Coyle M."/>
            <person name="Francisco L."/>
            <person name="Jackson L."/>
            <person name="Javaid M."/>
            <person name="Korchina V."/>
            <person name="Kovar C."/>
            <person name="Mata R."/>
            <person name="Mathew T."/>
            <person name="Ngo R."/>
            <person name="Nguyen L."/>
            <person name="Nguyen N."/>
            <person name="Okwuonu G."/>
            <person name="Ongeri F."/>
            <person name="Pham C."/>
            <person name="Simmons D."/>
            <person name="Wilczek-Boney K."/>
            <person name="Hale W."/>
            <person name="Jakkamsetti A."/>
            <person name="Pham P."/>
            <person name="Ruth R."/>
            <person name="San Lucas F."/>
            <person name="Warren J."/>
            <person name="Zhang J."/>
            <person name="Zhao Z."/>
            <person name="Zhou C."/>
            <person name="Zhu D."/>
            <person name="Lee S."/>
            <person name="Bess C."/>
            <person name="Blankenburg K."/>
            <person name="Forbes L."/>
            <person name="Fu Q."/>
            <person name="Gubbala S."/>
            <person name="Hirani K."/>
            <person name="Jayaseelan J.C."/>
            <person name="Lara F."/>
            <person name="Munidasa M."/>
            <person name="Palculict T."/>
            <person name="Patil S."/>
            <person name="Pu L.-L."/>
            <person name="Saada N."/>
            <person name="Tang L."/>
            <person name="Weissenberger G."/>
            <person name="Zhu Y."/>
            <person name="Hemphill L."/>
            <person name="Shang Y."/>
            <person name="Youmans B."/>
            <person name="Ayvaz T."/>
            <person name="Ross M."/>
            <person name="Santibanez J."/>
            <person name="Aqrawi P."/>
            <person name="Gross S."/>
            <person name="Joshi V."/>
            <person name="Fowler G."/>
            <person name="Nazareth L."/>
            <person name="Reid J."/>
            <person name="Worley K."/>
            <person name="Petrosino J."/>
            <person name="Highlander S."/>
            <person name="Gibbs R."/>
        </authorList>
    </citation>
    <scope>NUCLEOTIDE SEQUENCE [LARGE SCALE GENOMIC DNA]</scope>
    <source>
        <strain evidence="3">DSM 15272</strain>
    </source>
</reference>
<gene>
    <name evidence="3" type="ORF">HMPREF0063_11973</name>
</gene>
<dbReference type="EMBL" id="ACLF03000006">
    <property type="protein sequence ID" value="EFQ82764.1"/>
    <property type="molecule type" value="Genomic_DNA"/>
</dbReference>
<protein>
    <recommendedName>
        <fullName evidence="2">YqeB PH domain-containing protein</fullName>
    </recommendedName>
</protein>
<keyword evidence="1" id="KW-1133">Transmembrane helix</keyword>
<keyword evidence="1" id="KW-0472">Membrane</keyword>
<dbReference type="Proteomes" id="UP000003111">
    <property type="component" value="Unassembled WGS sequence"/>
</dbReference>
<evidence type="ECO:0000256" key="1">
    <source>
        <dbReference type="SAM" id="Phobius"/>
    </source>
</evidence>
<keyword evidence="1" id="KW-0812">Transmembrane</keyword>
<feature type="domain" description="YqeB PH" evidence="2">
    <location>
        <begin position="9"/>
        <end position="158"/>
    </location>
</feature>